<dbReference type="InterPro" id="IPR011545">
    <property type="entry name" value="DEAD/DEAH_box_helicase_dom"/>
</dbReference>
<dbReference type="InterPro" id="IPR014014">
    <property type="entry name" value="RNA_helicase_DEAD_Q_motif"/>
</dbReference>
<dbReference type="CDD" id="cd00268">
    <property type="entry name" value="DEADc"/>
    <property type="match status" value="1"/>
</dbReference>
<dbReference type="Proteomes" id="UP001479436">
    <property type="component" value="Unassembled WGS sequence"/>
</dbReference>
<evidence type="ECO:0000256" key="8">
    <source>
        <dbReference type="SAM" id="MobiDB-lite"/>
    </source>
</evidence>
<dbReference type="Pfam" id="PF04438">
    <property type="entry name" value="zf-HIT"/>
    <property type="match status" value="1"/>
</dbReference>
<dbReference type="Gene3D" id="3.40.50.300">
    <property type="entry name" value="P-loop containing nucleotide triphosphate hydrolases"/>
    <property type="match status" value="2"/>
</dbReference>
<feature type="short sequence motif" description="Q motif" evidence="7">
    <location>
        <begin position="138"/>
        <end position="166"/>
    </location>
</feature>
<dbReference type="SUPFAM" id="SSF52540">
    <property type="entry name" value="P-loop containing nucleoside triphosphate hydrolases"/>
    <property type="match status" value="2"/>
</dbReference>
<dbReference type="EC" id="3.6.4.13" evidence="2"/>
<evidence type="ECO:0000256" key="5">
    <source>
        <dbReference type="ARBA" id="ARBA00022806"/>
    </source>
</evidence>
<evidence type="ECO:0000259" key="9">
    <source>
        <dbReference type="PROSITE" id="PS51192"/>
    </source>
</evidence>
<dbReference type="InterPro" id="IPR014001">
    <property type="entry name" value="Helicase_ATP-bd"/>
</dbReference>
<feature type="compositionally biased region" description="Basic residues" evidence="8">
    <location>
        <begin position="536"/>
        <end position="545"/>
    </location>
</feature>
<protein>
    <recommendedName>
        <fullName evidence="2">RNA helicase</fullName>
        <ecNumber evidence="2">3.6.4.13</ecNumber>
    </recommendedName>
</protein>
<comment type="similarity">
    <text evidence="1">Belongs to the DEAD box helicase family. DDX59 subfamily.</text>
</comment>
<organism evidence="12 13">
    <name type="scientific">Basidiobolus ranarum</name>
    <dbReference type="NCBI Taxonomy" id="34480"/>
    <lineage>
        <taxon>Eukaryota</taxon>
        <taxon>Fungi</taxon>
        <taxon>Fungi incertae sedis</taxon>
        <taxon>Zoopagomycota</taxon>
        <taxon>Entomophthoromycotina</taxon>
        <taxon>Basidiobolomycetes</taxon>
        <taxon>Basidiobolales</taxon>
        <taxon>Basidiobolaceae</taxon>
        <taxon>Basidiobolus</taxon>
    </lineage>
</organism>
<reference evidence="12 13" key="1">
    <citation type="submission" date="2023-04" db="EMBL/GenBank/DDBJ databases">
        <title>Genome of Basidiobolus ranarum AG-B5.</title>
        <authorList>
            <person name="Stajich J.E."/>
            <person name="Carter-House D."/>
            <person name="Gryganskyi A."/>
        </authorList>
    </citation>
    <scope>NUCLEOTIDE SEQUENCE [LARGE SCALE GENOMIC DNA]</scope>
    <source>
        <strain evidence="12 13">AG-B5</strain>
    </source>
</reference>
<dbReference type="PANTHER" id="PTHR47958">
    <property type="entry name" value="ATP-DEPENDENT RNA HELICASE DBP3"/>
    <property type="match status" value="1"/>
</dbReference>
<dbReference type="PROSITE" id="PS51192">
    <property type="entry name" value="HELICASE_ATP_BIND_1"/>
    <property type="match status" value="1"/>
</dbReference>
<dbReference type="EMBL" id="JASJQH010007028">
    <property type="protein sequence ID" value="KAK9719980.1"/>
    <property type="molecule type" value="Genomic_DNA"/>
</dbReference>
<dbReference type="InterPro" id="IPR001650">
    <property type="entry name" value="Helicase_C-like"/>
</dbReference>
<feature type="domain" description="Helicase C-terminal" evidence="10">
    <location>
        <begin position="372"/>
        <end position="524"/>
    </location>
</feature>
<keyword evidence="4" id="KW-0378">Hydrolase</keyword>
<dbReference type="InterPro" id="IPR044742">
    <property type="entry name" value="DEAD/DEAH_RhlB"/>
</dbReference>
<dbReference type="CDD" id="cd23022">
    <property type="entry name" value="zf-HIT_DDX59"/>
    <property type="match status" value="1"/>
</dbReference>
<dbReference type="CDD" id="cd18787">
    <property type="entry name" value="SF2_C_DEAD"/>
    <property type="match status" value="1"/>
</dbReference>
<dbReference type="InterPro" id="IPR007529">
    <property type="entry name" value="Znf_HIT"/>
</dbReference>
<evidence type="ECO:0000256" key="6">
    <source>
        <dbReference type="ARBA" id="ARBA00022840"/>
    </source>
</evidence>
<evidence type="ECO:0000313" key="12">
    <source>
        <dbReference type="EMBL" id="KAK9719980.1"/>
    </source>
</evidence>
<keyword evidence="5" id="KW-0347">Helicase</keyword>
<evidence type="ECO:0000256" key="4">
    <source>
        <dbReference type="ARBA" id="ARBA00022801"/>
    </source>
</evidence>
<comment type="caution">
    <text evidence="12">The sequence shown here is derived from an EMBL/GenBank/DDBJ whole genome shotgun (WGS) entry which is preliminary data.</text>
</comment>
<feature type="domain" description="DEAD-box RNA helicase Q" evidence="11">
    <location>
        <begin position="138"/>
        <end position="166"/>
    </location>
</feature>
<keyword evidence="13" id="KW-1185">Reference proteome</keyword>
<name>A0ABR2W4W2_9FUNG</name>
<feature type="domain" description="Helicase ATP-binding" evidence="9">
    <location>
        <begin position="169"/>
        <end position="347"/>
    </location>
</feature>
<dbReference type="PROSITE" id="PS51195">
    <property type="entry name" value="Q_MOTIF"/>
    <property type="match status" value="1"/>
</dbReference>
<evidence type="ECO:0000256" key="7">
    <source>
        <dbReference type="PROSITE-ProRule" id="PRU00552"/>
    </source>
</evidence>
<sequence length="545" mass="61437">MENEYENGPTEEDEYIKEKKIEQRWAEPGEPICIICGRYGEYVCDQTEHDVCSIECKLDDIENFKTSNCVKIPLDKIPPPPTLPVLSSANIETGLLHASLTAYTGHSDVETLSETQVNNIRRELDIRVKGRNLPKPIIHFSQAGLASKLQYNLERYGYTSPTPIQMQSIPCILEGRDVLGSAPTGSGKTGAYLIPTIAHAYSLSKYYQGARGPYAIILNPTRELCIQIEEQTKQLIEGLENMKTALIVGGLPMPSQIHRLKQGVQLVIATPGRLLEIISTHEELFENIKILVMDEVDSMFKMGFEYQVKQILEMITQQPKQTLMFSATIPSNIERITKTSLNSNSVQINVGKPRMPNESVKQTFMWVENASKKKQLFSILNDPKYFRPPVIIFVDSKIGADLLAQAIYKKCNLNTVAIHSDKTQEERTSNLKGFLQGEYPVLVSTGVLGRGVDLVDVTQVINFDMATTVDEYIHQIGRAGRLGVPGWSITFINEDHKHLFRELLEVLKPLPSKQLTPLPPQLLNSRYSQGIDSRDSKHRKKRRFQ</sequence>
<evidence type="ECO:0000259" key="11">
    <source>
        <dbReference type="PROSITE" id="PS51195"/>
    </source>
</evidence>
<dbReference type="SMART" id="SM00490">
    <property type="entry name" value="HELICc"/>
    <property type="match status" value="1"/>
</dbReference>
<evidence type="ECO:0000256" key="1">
    <source>
        <dbReference type="ARBA" id="ARBA00009718"/>
    </source>
</evidence>
<keyword evidence="3" id="KW-0547">Nucleotide-binding</keyword>
<evidence type="ECO:0000313" key="13">
    <source>
        <dbReference type="Proteomes" id="UP001479436"/>
    </source>
</evidence>
<evidence type="ECO:0000259" key="10">
    <source>
        <dbReference type="PROSITE" id="PS51194"/>
    </source>
</evidence>
<gene>
    <name evidence="12" type="ORF">K7432_004428</name>
</gene>
<dbReference type="InterPro" id="IPR027417">
    <property type="entry name" value="P-loop_NTPase"/>
</dbReference>
<dbReference type="PROSITE" id="PS51194">
    <property type="entry name" value="HELICASE_CTER"/>
    <property type="match status" value="1"/>
</dbReference>
<evidence type="ECO:0000256" key="2">
    <source>
        <dbReference type="ARBA" id="ARBA00012552"/>
    </source>
</evidence>
<feature type="compositionally biased region" description="Polar residues" evidence="8">
    <location>
        <begin position="522"/>
        <end position="531"/>
    </location>
</feature>
<evidence type="ECO:0000256" key="3">
    <source>
        <dbReference type="ARBA" id="ARBA00022741"/>
    </source>
</evidence>
<dbReference type="Gene3D" id="3.30.60.220">
    <property type="match status" value="1"/>
</dbReference>
<dbReference type="Pfam" id="PF00271">
    <property type="entry name" value="Helicase_C"/>
    <property type="match status" value="1"/>
</dbReference>
<proteinExistence type="inferred from homology"/>
<accession>A0ABR2W4W2</accession>
<keyword evidence="6" id="KW-0067">ATP-binding</keyword>
<dbReference type="SMART" id="SM00487">
    <property type="entry name" value="DEXDc"/>
    <property type="match status" value="1"/>
</dbReference>
<feature type="region of interest" description="Disordered" evidence="8">
    <location>
        <begin position="517"/>
        <end position="545"/>
    </location>
</feature>
<dbReference type="Pfam" id="PF00270">
    <property type="entry name" value="DEAD"/>
    <property type="match status" value="1"/>
</dbReference>